<feature type="transmembrane region" description="Helical" evidence="1">
    <location>
        <begin position="53"/>
        <end position="72"/>
    </location>
</feature>
<dbReference type="EMBL" id="WIXE01014813">
    <property type="protein sequence ID" value="KAK5973995.1"/>
    <property type="molecule type" value="Genomic_DNA"/>
</dbReference>
<evidence type="ECO:0000313" key="3">
    <source>
        <dbReference type="Proteomes" id="UP001331761"/>
    </source>
</evidence>
<name>A0AAN8F6D4_TRICO</name>
<organism evidence="2 3">
    <name type="scientific">Trichostrongylus colubriformis</name>
    <name type="common">Black scour worm</name>
    <dbReference type="NCBI Taxonomy" id="6319"/>
    <lineage>
        <taxon>Eukaryota</taxon>
        <taxon>Metazoa</taxon>
        <taxon>Ecdysozoa</taxon>
        <taxon>Nematoda</taxon>
        <taxon>Chromadorea</taxon>
        <taxon>Rhabditida</taxon>
        <taxon>Rhabditina</taxon>
        <taxon>Rhabditomorpha</taxon>
        <taxon>Strongyloidea</taxon>
        <taxon>Trichostrongylidae</taxon>
        <taxon>Trichostrongylus</taxon>
    </lineage>
</organism>
<dbReference type="AlphaFoldDB" id="A0AAN8F6D4"/>
<sequence length="106" mass="12427">MVDVYSRFKDFPSLLFDHAEFTLLYHFVTSFAAFFMILAMVRKHKLATFWQRVNFIAAYSILGIFYSLVMSLEVSWNTTKTSVKHSGQRIEGFKQYVNAVYRDCTS</sequence>
<keyword evidence="1" id="KW-0472">Membrane</keyword>
<keyword evidence="1" id="KW-1133">Transmembrane helix</keyword>
<dbReference type="Proteomes" id="UP001331761">
    <property type="component" value="Unassembled WGS sequence"/>
</dbReference>
<accession>A0AAN8F6D4</accession>
<evidence type="ECO:0000313" key="2">
    <source>
        <dbReference type="EMBL" id="KAK5973995.1"/>
    </source>
</evidence>
<evidence type="ECO:0000256" key="1">
    <source>
        <dbReference type="SAM" id="Phobius"/>
    </source>
</evidence>
<reference evidence="2 3" key="1">
    <citation type="submission" date="2019-10" db="EMBL/GenBank/DDBJ databases">
        <title>Assembly and Annotation for the nematode Trichostrongylus colubriformis.</title>
        <authorList>
            <person name="Martin J."/>
        </authorList>
    </citation>
    <scope>NUCLEOTIDE SEQUENCE [LARGE SCALE GENOMIC DNA]</scope>
    <source>
        <strain evidence="2">G859</strain>
        <tissue evidence="2">Whole worm</tissue>
    </source>
</reference>
<comment type="caution">
    <text evidence="2">The sequence shown here is derived from an EMBL/GenBank/DDBJ whole genome shotgun (WGS) entry which is preliminary data.</text>
</comment>
<keyword evidence="3" id="KW-1185">Reference proteome</keyword>
<keyword evidence="1" id="KW-0812">Transmembrane</keyword>
<gene>
    <name evidence="2" type="ORF">GCK32_016715</name>
</gene>
<protein>
    <submittedName>
        <fullName evidence="2">Uncharacterized protein</fullName>
    </submittedName>
</protein>
<feature type="transmembrane region" description="Helical" evidence="1">
    <location>
        <begin position="23"/>
        <end position="41"/>
    </location>
</feature>
<proteinExistence type="predicted"/>